<keyword evidence="2" id="KW-1185">Reference proteome</keyword>
<gene>
    <name evidence="1" type="ORF">Tco_1070851</name>
</gene>
<reference evidence="1" key="1">
    <citation type="journal article" date="2022" name="Int. J. Mol. Sci.">
        <title>Draft Genome of Tanacetum Coccineum: Genomic Comparison of Closely Related Tanacetum-Family Plants.</title>
        <authorList>
            <person name="Yamashiro T."/>
            <person name="Shiraishi A."/>
            <person name="Nakayama K."/>
            <person name="Satake H."/>
        </authorList>
    </citation>
    <scope>NUCLEOTIDE SEQUENCE</scope>
</reference>
<protein>
    <submittedName>
        <fullName evidence="1">Uncharacterized protein</fullName>
    </submittedName>
</protein>
<accession>A0ABQ5HNQ2</accession>
<name>A0ABQ5HNQ2_9ASTR</name>
<comment type="caution">
    <text evidence="1">The sequence shown here is derived from an EMBL/GenBank/DDBJ whole genome shotgun (WGS) entry which is preliminary data.</text>
</comment>
<dbReference type="Proteomes" id="UP001151760">
    <property type="component" value="Unassembled WGS sequence"/>
</dbReference>
<evidence type="ECO:0000313" key="2">
    <source>
        <dbReference type="Proteomes" id="UP001151760"/>
    </source>
</evidence>
<proteinExistence type="predicted"/>
<dbReference type="EMBL" id="BQNB010019794">
    <property type="protein sequence ID" value="GJT89134.1"/>
    <property type="molecule type" value="Genomic_DNA"/>
</dbReference>
<sequence length="200" mass="23104">MSFYDSNVKYGFGYENPYSLKKAISQNPKSYDGSCFDDSKIHVNIKDTEDILDDATKSQLKMKNKLKDPIAIEEKQNVCTIDCKKLNALYEKFVPQKKFSTEQKYFSLYFISFENPSNASSPSSPSETKLTVAPMPSANPMKLDLNKMENDFKTLFALLQTNSKRESIFYTSPEEIRLTKFCQQEVKPILHKLHLNFEIF</sequence>
<evidence type="ECO:0000313" key="1">
    <source>
        <dbReference type="EMBL" id="GJT89134.1"/>
    </source>
</evidence>
<reference evidence="1" key="2">
    <citation type="submission" date="2022-01" db="EMBL/GenBank/DDBJ databases">
        <authorList>
            <person name="Yamashiro T."/>
            <person name="Shiraishi A."/>
            <person name="Satake H."/>
            <person name="Nakayama K."/>
        </authorList>
    </citation>
    <scope>NUCLEOTIDE SEQUENCE</scope>
</reference>
<organism evidence="1 2">
    <name type="scientific">Tanacetum coccineum</name>
    <dbReference type="NCBI Taxonomy" id="301880"/>
    <lineage>
        <taxon>Eukaryota</taxon>
        <taxon>Viridiplantae</taxon>
        <taxon>Streptophyta</taxon>
        <taxon>Embryophyta</taxon>
        <taxon>Tracheophyta</taxon>
        <taxon>Spermatophyta</taxon>
        <taxon>Magnoliopsida</taxon>
        <taxon>eudicotyledons</taxon>
        <taxon>Gunneridae</taxon>
        <taxon>Pentapetalae</taxon>
        <taxon>asterids</taxon>
        <taxon>campanulids</taxon>
        <taxon>Asterales</taxon>
        <taxon>Asteraceae</taxon>
        <taxon>Asteroideae</taxon>
        <taxon>Anthemideae</taxon>
        <taxon>Anthemidinae</taxon>
        <taxon>Tanacetum</taxon>
    </lineage>
</organism>